<feature type="transmembrane region" description="Helical" evidence="8">
    <location>
        <begin position="270"/>
        <end position="290"/>
    </location>
</feature>
<dbReference type="Pfam" id="PF00001">
    <property type="entry name" value="7tm_1"/>
    <property type="match status" value="1"/>
</dbReference>
<keyword evidence="5 8" id="KW-0472">Membrane</keyword>
<evidence type="ECO:0000256" key="4">
    <source>
        <dbReference type="ARBA" id="ARBA00023040"/>
    </source>
</evidence>
<feature type="domain" description="G-protein coupled receptors family 1 profile" evidence="9">
    <location>
        <begin position="69"/>
        <end position="326"/>
    </location>
</feature>
<keyword evidence="3 8" id="KW-1133">Transmembrane helix</keyword>
<feature type="transmembrane region" description="Helical" evidence="8">
    <location>
        <begin position="310"/>
        <end position="329"/>
    </location>
</feature>
<keyword evidence="4" id="KW-0297">G-protein coupled receptor</keyword>
<dbReference type="InterPro" id="IPR000276">
    <property type="entry name" value="GPCR_Rhodpsn"/>
</dbReference>
<evidence type="ECO:0000256" key="3">
    <source>
        <dbReference type="ARBA" id="ARBA00022989"/>
    </source>
</evidence>
<dbReference type="Gene3D" id="1.20.1070.10">
    <property type="entry name" value="Rhodopsin 7-helix transmembrane proteins"/>
    <property type="match status" value="1"/>
</dbReference>
<accession>A0A6C0PN56</accession>
<name>A0A6C0PN56_OCTVU</name>
<evidence type="ECO:0000313" key="11">
    <source>
        <dbReference type="EMBL" id="QHX41544.1"/>
    </source>
</evidence>
<comment type="subcellular location">
    <subcellularLocation>
        <location evidence="1">Membrane</location>
        <topology evidence="1">Multi-pass membrane protein</topology>
    </subcellularLocation>
</comment>
<evidence type="ECO:0000256" key="6">
    <source>
        <dbReference type="ARBA" id="ARBA00023170"/>
    </source>
</evidence>
<keyword evidence="6 11" id="KW-0675">Receptor</keyword>
<feature type="transmembrane region" description="Helical" evidence="8">
    <location>
        <begin position="219"/>
        <end position="244"/>
    </location>
</feature>
<reference evidence="10" key="2">
    <citation type="submission" date="2023-08" db="EMBL/GenBank/DDBJ databases">
        <authorList>
            <person name="Alioto T."/>
            <person name="Alioto T."/>
            <person name="Gomez Garrido J."/>
        </authorList>
    </citation>
    <scope>NUCLEOTIDE SEQUENCE</scope>
</reference>
<evidence type="ECO:0000256" key="5">
    <source>
        <dbReference type="ARBA" id="ARBA00023136"/>
    </source>
</evidence>
<evidence type="ECO:0000313" key="12">
    <source>
        <dbReference type="Proteomes" id="UP001162480"/>
    </source>
</evidence>
<protein>
    <submittedName>
        <fullName evidence="11">Orexin receptor type 2-like</fullName>
    </submittedName>
    <submittedName>
        <fullName evidence="10">QRFP-like peptide receptor</fullName>
    </submittedName>
</protein>
<feature type="transmembrane region" description="Helical" evidence="8">
    <location>
        <begin position="169"/>
        <end position="190"/>
    </location>
</feature>
<evidence type="ECO:0000259" key="9">
    <source>
        <dbReference type="PROSITE" id="PS50262"/>
    </source>
</evidence>
<evidence type="ECO:0000256" key="1">
    <source>
        <dbReference type="ARBA" id="ARBA00004141"/>
    </source>
</evidence>
<reference evidence="11" key="1">
    <citation type="submission" date="2019-06" db="EMBL/GenBank/DDBJ databases">
        <title>Sensory nociceptive neurons and pathways in the arm of the cephalopod Octopus vulgaris.</title>
        <authorList>
            <person name="Imperadore P."/>
            <person name="Di Cristina G."/>
            <person name="Fiorito G."/>
        </authorList>
    </citation>
    <scope>NUCLEOTIDE SEQUENCE</scope>
</reference>
<dbReference type="SUPFAM" id="SSF81321">
    <property type="entry name" value="Family A G protein-coupled receptor-like"/>
    <property type="match status" value="1"/>
</dbReference>
<evidence type="ECO:0000313" key="10">
    <source>
        <dbReference type="EMBL" id="CAI9740134.1"/>
    </source>
</evidence>
<keyword evidence="12" id="KW-1185">Reference proteome</keyword>
<proteinExistence type="evidence at transcript level"/>
<dbReference type="EMBL" id="MN081837">
    <property type="protein sequence ID" value="QHX41544.1"/>
    <property type="molecule type" value="mRNA"/>
</dbReference>
<sequence length="365" mass="42639">MDQFSEFTAYKKLLQRKNFTLWMQSAAYNFTGAHNILQEFTETFYLFNNFQDFVLVMLYIPIFATALTGNILIIMSVLKDVSWCKARNFFLFNLSVADLCVTLICMPMAVAMLIYRLWIYGEFLCKVTAFMQGVAITNSIFTLMVMSVDRYLSLQYAHSTQRTTSPQQAIVIIITIWVLAALIMGPLLFIREIDVLVLPSLEPMSFCIENWPQSTDREAYAIFLFFVVYIIPSTTLFLCYIRVFKYVCKQEMQRENSDCSTKRLISRRKAARMLIILVLIFMVCWLPYNIVSLISDIWGSAWNQLDLLRYALWLGHSHSAINPVMYWLLNKRFRQQVRRMFRKTKNCGSSHTCHGFISLPTPKYV</sequence>
<dbReference type="AlphaFoldDB" id="A0A6C0PN56"/>
<dbReference type="CDD" id="cd14993">
    <property type="entry name" value="7tmA_CCKR-like"/>
    <property type="match status" value="1"/>
</dbReference>
<dbReference type="PRINTS" id="PR00237">
    <property type="entry name" value="GPCRRHODOPSN"/>
</dbReference>
<organism evidence="11">
    <name type="scientific">Octopus vulgaris</name>
    <name type="common">Common octopus</name>
    <dbReference type="NCBI Taxonomy" id="6645"/>
    <lineage>
        <taxon>Eukaryota</taxon>
        <taxon>Metazoa</taxon>
        <taxon>Spiralia</taxon>
        <taxon>Lophotrochozoa</taxon>
        <taxon>Mollusca</taxon>
        <taxon>Cephalopoda</taxon>
        <taxon>Coleoidea</taxon>
        <taxon>Octopodiformes</taxon>
        <taxon>Octopoda</taxon>
        <taxon>Incirrata</taxon>
        <taxon>Octopodidae</taxon>
        <taxon>Octopus</taxon>
    </lineage>
</organism>
<dbReference type="PROSITE" id="PS50262">
    <property type="entry name" value="G_PROTEIN_RECEP_F1_2"/>
    <property type="match status" value="1"/>
</dbReference>
<feature type="transmembrane region" description="Helical" evidence="8">
    <location>
        <begin position="90"/>
        <end position="115"/>
    </location>
</feature>
<gene>
    <name evidence="10" type="ORF">OCTVUL_1B001583</name>
</gene>
<dbReference type="InterPro" id="IPR017452">
    <property type="entry name" value="GPCR_Rhodpsn_7TM"/>
</dbReference>
<feature type="transmembrane region" description="Helical" evidence="8">
    <location>
        <begin position="53"/>
        <end position="78"/>
    </location>
</feature>
<dbReference type="PANTHER" id="PTHR45695:SF15">
    <property type="entry name" value="OPSIN RH2"/>
    <property type="match status" value="1"/>
</dbReference>
<evidence type="ECO:0000256" key="8">
    <source>
        <dbReference type="SAM" id="Phobius"/>
    </source>
</evidence>
<keyword evidence="2 8" id="KW-0812">Transmembrane</keyword>
<dbReference type="KEGG" id="osn:115223827"/>
<dbReference type="EMBL" id="OX597837">
    <property type="protein sequence ID" value="CAI9740134.1"/>
    <property type="molecule type" value="Genomic_DNA"/>
</dbReference>
<keyword evidence="7" id="KW-0807">Transducer</keyword>
<feature type="transmembrane region" description="Helical" evidence="8">
    <location>
        <begin position="127"/>
        <end position="148"/>
    </location>
</feature>
<evidence type="ECO:0000256" key="7">
    <source>
        <dbReference type="ARBA" id="ARBA00023224"/>
    </source>
</evidence>
<dbReference type="GO" id="GO:0005886">
    <property type="term" value="C:plasma membrane"/>
    <property type="evidence" value="ECO:0007669"/>
    <property type="project" value="TreeGrafter"/>
</dbReference>
<dbReference type="GO" id="GO:0004930">
    <property type="term" value="F:G protein-coupled receptor activity"/>
    <property type="evidence" value="ECO:0007669"/>
    <property type="project" value="UniProtKB-KW"/>
</dbReference>
<dbReference type="Proteomes" id="UP001162480">
    <property type="component" value="Chromosome 24"/>
</dbReference>
<dbReference type="PANTHER" id="PTHR45695">
    <property type="entry name" value="LEUCOKININ RECEPTOR-RELATED"/>
    <property type="match status" value="1"/>
</dbReference>
<evidence type="ECO:0000256" key="2">
    <source>
        <dbReference type="ARBA" id="ARBA00022692"/>
    </source>
</evidence>